<feature type="region of interest" description="Disordered" evidence="1">
    <location>
        <begin position="89"/>
        <end position="134"/>
    </location>
</feature>
<feature type="compositionally biased region" description="Basic residues" evidence="1">
    <location>
        <begin position="227"/>
        <end position="241"/>
    </location>
</feature>
<reference evidence="2 4" key="1">
    <citation type="journal article" date="2014" name="BMC Genomics">
        <title>Genome sequence of Anopheles sinensis provides insight into genetics basis of mosquito competence for malaria parasites.</title>
        <authorList>
            <person name="Zhou D."/>
            <person name="Zhang D."/>
            <person name="Ding G."/>
            <person name="Shi L."/>
            <person name="Hou Q."/>
            <person name="Ye Y."/>
            <person name="Xu Y."/>
            <person name="Zhou H."/>
            <person name="Xiong C."/>
            <person name="Li S."/>
            <person name="Yu J."/>
            <person name="Hong S."/>
            <person name="Yu X."/>
            <person name="Zou P."/>
            <person name="Chen C."/>
            <person name="Chang X."/>
            <person name="Wang W."/>
            <person name="Lv Y."/>
            <person name="Sun Y."/>
            <person name="Ma L."/>
            <person name="Shen B."/>
            <person name="Zhu C."/>
        </authorList>
    </citation>
    <scope>NUCLEOTIDE SEQUENCE [LARGE SCALE GENOMIC DNA]</scope>
</reference>
<evidence type="ECO:0000313" key="4">
    <source>
        <dbReference type="Proteomes" id="UP000030765"/>
    </source>
</evidence>
<protein>
    <submittedName>
        <fullName evidence="2 3">Uncharacterized protein</fullName>
    </submittedName>
</protein>
<reference evidence="3" key="2">
    <citation type="submission" date="2020-05" db="UniProtKB">
        <authorList>
            <consortium name="EnsemblMetazoa"/>
        </authorList>
    </citation>
    <scope>IDENTIFICATION</scope>
</reference>
<feature type="compositionally biased region" description="Low complexity" evidence="1">
    <location>
        <begin position="203"/>
        <end position="226"/>
    </location>
</feature>
<dbReference type="OMA" id="HHSTHAP"/>
<gene>
    <name evidence="2" type="ORF">ZHAS_00003390</name>
</gene>
<keyword evidence="4" id="KW-1185">Reference proteome</keyword>
<dbReference type="VEuPathDB" id="VectorBase:ASIC003390"/>
<proteinExistence type="predicted"/>
<evidence type="ECO:0000256" key="1">
    <source>
        <dbReference type="SAM" id="MobiDB-lite"/>
    </source>
</evidence>
<sequence>MRKRKQKASLGEPVRSGRIYDPFRSNALESAENPVPFNGFLFRIPQCEPKSKTAPNVRLSNGGIPIQNDIYLRDWSIKHELRNRAMIYDSGSSSSSTTTTTTSPPTNPGIVNAIGDSYPTAGIRPKEDTRSGSIKDCASVPQAKYIDQTVEHHSTHAPSESSGISIRILRTPHCNRSEHLPSSLKSCKLAGGTVHRPPVPGESTSSSSSTSTESSTSSSSNISKNNGKSKKWSKTRHKPKRQQQPTSAGSGKLDPNGALAPLLVSNILDKL</sequence>
<accession>A0A084VE77</accession>
<dbReference type="AlphaFoldDB" id="A0A084VE77"/>
<organism evidence="2">
    <name type="scientific">Anopheles sinensis</name>
    <name type="common">Mosquito</name>
    <dbReference type="NCBI Taxonomy" id="74873"/>
    <lineage>
        <taxon>Eukaryota</taxon>
        <taxon>Metazoa</taxon>
        <taxon>Ecdysozoa</taxon>
        <taxon>Arthropoda</taxon>
        <taxon>Hexapoda</taxon>
        <taxon>Insecta</taxon>
        <taxon>Pterygota</taxon>
        <taxon>Neoptera</taxon>
        <taxon>Endopterygota</taxon>
        <taxon>Diptera</taxon>
        <taxon>Nematocera</taxon>
        <taxon>Culicoidea</taxon>
        <taxon>Culicidae</taxon>
        <taxon>Anophelinae</taxon>
        <taxon>Anopheles</taxon>
    </lineage>
</organism>
<feature type="region of interest" description="Disordered" evidence="1">
    <location>
        <begin position="176"/>
        <end position="261"/>
    </location>
</feature>
<dbReference type="EnsemblMetazoa" id="ASIC003390-RA">
    <property type="protein sequence ID" value="ASIC003390-PA"/>
    <property type="gene ID" value="ASIC003390"/>
</dbReference>
<dbReference type="STRING" id="74873.A0A084VE77"/>
<feature type="compositionally biased region" description="Low complexity" evidence="1">
    <location>
        <begin position="90"/>
        <end position="104"/>
    </location>
</feature>
<name>A0A084VE77_ANOSI</name>
<dbReference type="Proteomes" id="UP000030765">
    <property type="component" value="Unassembled WGS sequence"/>
</dbReference>
<dbReference type="EMBL" id="KE524775">
    <property type="protein sequence ID" value="KFB36271.1"/>
    <property type="molecule type" value="Genomic_DNA"/>
</dbReference>
<evidence type="ECO:0000313" key="2">
    <source>
        <dbReference type="EMBL" id="KFB36271.1"/>
    </source>
</evidence>
<dbReference type="EMBL" id="ATLV01012252">
    <property type="status" value="NOT_ANNOTATED_CDS"/>
    <property type="molecule type" value="Genomic_DNA"/>
</dbReference>
<evidence type="ECO:0000313" key="3">
    <source>
        <dbReference type="EnsemblMetazoa" id="ASIC003390-PA"/>
    </source>
</evidence>
<dbReference type="OrthoDB" id="1658288at2759"/>